<dbReference type="InterPro" id="IPR016032">
    <property type="entry name" value="Sig_transdc_resp-reg_C-effctor"/>
</dbReference>
<evidence type="ECO:0000313" key="2">
    <source>
        <dbReference type="Proteomes" id="UP000014408"/>
    </source>
</evidence>
<sequence>MVDYPKVMRLLLEGRSYRQIGALLSVAPATVSKAAKALEKLGVDSPEQLDMIPADRIAAVVADGRRRMVSEFAPIDFDAVLRVRTGRKKIALNVLWMNYVDSVAAGGLKPYSYERFRQLVAEEVGIRGLTARIKHSPGRTMQVDWSGTKIPVVNPVTGCLALV</sequence>
<dbReference type="InterPro" id="IPR036388">
    <property type="entry name" value="WH-like_DNA-bd_sf"/>
</dbReference>
<name>S2Z524_9CORY</name>
<reference evidence="1 2" key="1">
    <citation type="submission" date="2013-05" db="EMBL/GenBank/DDBJ databases">
        <title>The Genome Sequence of Corynebacterium pyruviciproducens 1773O (ATCC BAA-1742).</title>
        <authorList>
            <consortium name="The Broad Institute Genomics Platform"/>
            <person name="Earl A."/>
            <person name="Ward D."/>
            <person name="Feldgarden M."/>
            <person name="Gevers D."/>
            <person name="Tong J."/>
            <person name="Walker B."/>
            <person name="Young S."/>
            <person name="Zeng Q."/>
            <person name="Gargeya S."/>
            <person name="Fitzgerald M."/>
            <person name="Haas B."/>
            <person name="Abouelleil A."/>
            <person name="Allen A.W."/>
            <person name="Alvarado L."/>
            <person name="Arachchi H.M."/>
            <person name="Berlin A.M."/>
            <person name="Chapman S.B."/>
            <person name="Gainer-Dewar J."/>
            <person name="Goldberg J."/>
            <person name="Griggs A."/>
            <person name="Gujja S."/>
            <person name="Hansen M."/>
            <person name="Howarth C."/>
            <person name="Imamovic A."/>
            <person name="Ireland A."/>
            <person name="Larimer J."/>
            <person name="McCowan C."/>
            <person name="Murphy C."/>
            <person name="Pearson M."/>
            <person name="Poon T.W."/>
            <person name="Priest M."/>
            <person name="Roberts A."/>
            <person name="Saif S."/>
            <person name="Shea T."/>
            <person name="Sisk P."/>
            <person name="Sykes S."/>
            <person name="Wortman J."/>
            <person name="Nusbaum C."/>
            <person name="Birren B."/>
        </authorList>
    </citation>
    <scope>NUCLEOTIDE SEQUENCE [LARGE SCALE GENOMIC DNA]</scope>
    <source>
        <strain evidence="1 2">ATCC BAA-1742</strain>
    </source>
</reference>
<organism evidence="1 2">
    <name type="scientific">Corynebacterium pyruviciproducens ATCC BAA-1742</name>
    <dbReference type="NCBI Taxonomy" id="1125779"/>
    <lineage>
        <taxon>Bacteria</taxon>
        <taxon>Bacillati</taxon>
        <taxon>Actinomycetota</taxon>
        <taxon>Actinomycetes</taxon>
        <taxon>Mycobacteriales</taxon>
        <taxon>Corynebacteriaceae</taxon>
        <taxon>Corynebacterium</taxon>
    </lineage>
</organism>
<dbReference type="AlphaFoldDB" id="S2Z524"/>
<gene>
    <name evidence="1" type="ORF">HMPREF1219_01193</name>
</gene>
<dbReference type="eggNOG" id="COG4584">
    <property type="taxonomic scope" value="Bacteria"/>
</dbReference>
<comment type="caution">
    <text evidence="1">The sequence shown here is derived from an EMBL/GenBank/DDBJ whole genome shotgun (WGS) entry which is preliminary data.</text>
</comment>
<dbReference type="SUPFAM" id="SSF46894">
    <property type="entry name" value="C-terminal effector domain of the bipartite response regulators"/>
    <property type="match status" value="1"/>
</dbReference>
<dbReference type="Gene3D" id="1.10.10.10">
    <property type="entry name" value="Winged helix-like DNA-binding domain superfamily/Winged helix DNA-binding domain"/>
    <property type="match status" value="1"/>
</dbReference>
<dbReference type="EMBL" id="ATBY01000013">
    <property type="protein sequence ID" value="EPD69325.1"/>
    <property type="molecule type" value="Genomic_DNA"/>
</dbReference>
<evidence type="ECO:0000313" key="1">
    <source>
        <dbReference type="EMBL" id="EPD69325.1"/>
    </source>
</evidence>
<accession>S2Z524</accession>
<protein>
    <submittedName>
        <fullName evidence="1">Uncharacterized protein</fullName>
    </submittedName>
</protein>
<dbReference type="GO" id="GO:0003677">
    <property type="term" value="F:DNA binding"/>
    <property type="evidence" value="ECO:0007669"/>
    <property type="project" value="InterPro"/>
</dbReference>
<dbReference type="HOGENOM" id="CLU_1624365_0_0_11"/>
<dbReference type="Proteomes" id="UP000014408">
    <property type="component" value="Unassembled WGS sequence"/>
</dbReference>
<dbReference type="STRING" id="1125779.HMPREF1219_01193"/>
<dbReference type="RefSeq" id="WP_016457955.1">
    <property type="nucleotide sequence ID" value="NZ_KE150446.1"/>
</dbReference>
<keyword evidence="2" id="KW-1185">Reference proteome</keyword>
<dbReference type="GO" id="GO:0006355">
    <property type="term" value="P:regulation of DNA-templated transcription"/>
    <property type="evidence" value="ECO:0007669"/>
    <property type="project" value="InterPro"/>
</dbReference>
<proteinExistence type="predicted"/>